<organism evidence="1 2">
    <name type="scientific">Sphaerisporangium melleum</name>
    <dbReference type="NCBI Taxonomy" id="321316"/>
    <lineage>
        <taxon>Bacteria</taxon>
        <taxon>Bacillati</taxon>
        <taxon>Actinomycetota</taxon>
        <taxon>Actinomycetes</taxon>
        <taxon>Streptosporangiales</taxon>
        <taxon>Streptosporangiaceae</taxon>
        <taxon>Sphaerisporangium</taxon>
    </lineage>
</organism>
<evidence type="ECO:0000313" key="1">
    <source>
        <dbReference type="EMBL" id="GGK66665.1"/>
    </source>
</evidence>
<dbReference type="RefSeq" id="WP_189161468.1">
    <property type="nucleotide sequence ID" value="NZ_BMNT01000003.1"/>
</dbReference>
<keyword evidence="2" id="KW-1185">Reference proteome</keyword>
<name>A0A917VE20_9ACTN</name>
<dbReference type="AlphaFoldDB" id="A0A917VE20"/>
<evidence type="ECO:0008006" key="3">
    <source>
        <dbReference type="Google" id="ProtNLM"/>
    </source>
</evidence>
<proteinExistence type="predicted"/>
<gene>
    <name evidence="1" type="ORF">GCM10007964_07110</name>
</gene>
<reference evidence="1" key="2">
    <citation type="submission" date="2020-09" db="EMBL/GenBank/DDBJ databases">
        <authorList>
            <person name="Sun Q."/>
            <person name="Ohkuma M."/>
        </authorList>
    </citation>
    <scope>NUCLEOTIDE SEQUENCE</scope>
    <source>
        <strain evidence="1">JCM 13064</strain>
    </source>
</reference>
<reference evidence="1" key="1">
    <citation type="journal article" date="2014" name="Int. J. Syst. Evol. Microbiol.">
        <title>Complete genome sequence of Corynebacterium casei LMG S-19264T (=DSM 44701T), isolated from a smear-ripened cheese.</title>
        <authorList>
            <consortium name="US DOE Joint Genome Institute (JGI-PGF)"/>
            <person name="Walter F."/>
            <person name="Albersmeier A."/>
            <person name="Kalinowski J."/>
            <person name="Ruckert C."/>
        </authorList>
    </citation>
    <scope>NUCLEOTIDE SEQUENCE</scope>
    <source>
        <strain evidence="1">JCM 13064</strain>
    </source>
</reference>
<accession>A0A917VE20</accession>
<dbReference type="EMBL" id="BMNT01000003">
    <property type="protein sequence ID" value="GGK66665.1"/>
    <property type="molecule type" value="Genomic_DNA"/>
</dbReference>
<evidence type="ECO:0000313" key="2">
    <source>
        <dbReference type="Proteomes" id="UP000645217"/>
    </source>
</evidence>
<comment type="caution">
    <text evidence="1">The sequence shown here is derived from an EMBL/GenBank/DDBJ whole genome shotgun (WGS) entry which is preliminary data.</text>
</comment>
<protein>
    <recommendedName>
        <fullName evidence="3">XRE family transcriptional regulator</fullName>
    </recommendedName>
</protein>
<sequence length="533" mass="59354">MSGEGVHTLLECRRRSEELRAMGYTFDQVADLFSVCYDVSRLRLYRYAYGLTAAEAAARYNDHDPAGTAALRESRLYEYEHWPQRGMRPTARTIALFAHVYRTAARRLVSDQVYVSYTARDRDLIDRTDHRSSLGPRRPSAVPAAFPGHVTMGEQVETARPAIPVPGYKDCAALLRALTAEEADVKRRDLLFELALALGGAPALALLRHLTPPEKDRLATTIRSATRVDAATVELIEKLTVRCRRLDDEYGPAKVLPVVDGQRSLVADLLRRESLLPALRDRLIRAYAELSQLSGWLHHDLLDHTGGRRRYQEGLAAAHQIRDPTLIAYLHTCLANISRFQGHAGEALDHVYAAQGWARKSPSASLRSVHFLALARIVALNGSADDSERALAQSRHLAERPRTEADPAYLYWWTPQGVERHTASCMLACGRADEAIDSAERALSARSMRKPARGITLLQYAGALALKREIPAATDKIRQAARITVSHSSGRLTDTIRQTRARLEPWATNKHVRTLDEELVSLGIPLIARRQGG</sequence>
<dbReference type="Proteomes" id="UP000645217">
    <property type="component" value="Unassembled WGS sequence"/>
</dbReference>